<evidence type="ECO:0000313" key="2">
    <source>
        <dbReference type="EMBL" id="CCG54242.1"/>
    </source>
</evidence>
<sequence>MEEKTTTNELYQKAENYAKSSLKLVCLQTVKKSSELFAALGFGFILVVVVCFFFVLINFGVSLWVGQKLNDLALGFCLVASFYFVLAILLLVFKKTIMNKYFKNWIINQFVSHSELNAIIKQNQNNKS</sequence>
<dbReference type="eggNOG" id="ENOG5033623">
    <property type="taxonomic scope" value="Bacteria"/>
</dbReference>
<reference evidence="2 3" key="1">
    <citation type="journal article" date="2012" name="J. Bacteriol.">
        <title>Complete Genome Sequence of Flavobacterium indicum GPSTA100-9T, Isolated from Warm Spring Water.</title>
        <authorList>
            <person name="Barbier P."/>
            <person name="Houel A."/>
            <person name="Loux V."/>
            <person name="Poulain J."/>
            <person name="Bernardet J.F."/>
            <person name="Touchon M."/>
            <person name="Duchaud E."/>
        </authorList>
    </citation>
    <scope>NUCLEOTIDE SEQUENCE [LARGE SCALE GENOMIC DNA]</scope>
    <source>
        <strain evidence="3">DSM 17447 / CIP 109464 / GPTSA100-9</strain>
    </source>
</reference>
<reference evidence="3" key="2">
    <citation type="submission" date="2012-03" db="EMBL/GenBank/DDBJ databases">
        <title>Complete genome sequence of Flavobacterium indicum GPTSA100-9T, isolated from warm spring water.</title>
        <authorList>
            <person name="Barbier P."/>
            <person name="Houel A."/>
            <person name="Loux V."/>
            <person name="Poulain J."/>
            <person name="Bernardet J.-F."/>
            <person name="Touchon M."/>
            <person name="Duchaud E."/>
        </authorList>
    </citation>
    <scope>NUCLEOTIDE SEQUENCE [LARGE SCALE GENOMIC DNA]</scope>
    <source>
        <strain evidence="3">DSM 17447 / CIP 109464 / GPTSA100-9</strain>
    </source>
</reference>
<evidence type="ECO:0000313" key="3">
    <source>
        <dbReference type="Proteomes" id="UP000007599"/>
    </source>
</evidence>
<name>H8XQ26_FLAIG</name>
<dbReference type="Proteomes" id="UP000007599">
    <property type="component" value="Chromosome I"/>
</dbReference>
<keyword evidence="1 2" id="KW-0812">Transmembrane</keyword>
<dbReference type="HOGENOM" id="CLU_153095_2_0_10"/>
<evidence type="ECO:0000256" key="1">
    <source>
        <dbReference type="SAM" id="Phobius"/>
    </source>
</evidence>
<dbReference type="KEGG" id="fin:KQS_11640"/>
<gene>
    <name evidence="2" type="ordered locus">KQS_11640</name>
</gene>
<keyword evidence="3" id="KW-1185">Reference proteome</keyword>
<organism evidence="2 3">
    <name type="scientific">Flavobacterium indicum (strain DSM 17447 / CIP 109464 / GPTSA100-9)</name>
    <dbReference type="NCBI Taxonomy" id="1094466"/>
    <lineage>
        <taxon>Bacteria</taxon>
        <taxon>Pseudomonadati</taxon>
        <taxon>Bacteroidota</taxon>
        <taxon>Flavobacteriia</taxon>
        <taxon>Flavobacteriales</taxon>
        <taxon>Flavobacteriaceae</taxon>
        <taxon>Flavobacterium</taxon>
    </lineage>
</organism>
<dbReference type="RefSeq" id="WP_014389360.1">
    <property type="nucleotide sequence ID" value="NC_017025.1"/>
</dbReference>
<keyword evidence="1" id="KW-0472">Membrane</keyword>
<feature type="transmembrane region" description="Helical" evidence="1">
    <location>
        <begin position="36"/>
        <end position="60"/>
    </location>
</feature>
<keyword evidence="1" id="KW-1133">Transmembrane helix</keyword>
<dbReference type="STRING" id="1094466.KQS_11640"/>
<dbReference type="EMBL" id="HE774682">
    <property type="protein sequence ID" value="CCG54242.1"/>
    <property type="molecule type" value="Genomic_DNA"/>
</dbReference>
<protein>
    <submittedName>
        <fullName evidence="2">Probable transmembrane protein</fullName>
    </submittedName>
</protein>
<feature type="transmembrane region" description="Helical" evidence="1">
    <location>
        <begin position="72"/>
        <end position="93"/>
    </location>
</feature>
<dbReference type="AlphaFoldDB" id="H8XQ26"/>
<accession>H8XQ26</accession>
<dbReference type="PATRIC" id="fig|1094466.5.peg.2279"/>
<proteinExistence type="predicted"/>